<dbReference type="EMBL" id="JASCZI010211548">
    <property type="protein sequence ID" value="MED6194234.1"/>
    <property type="molecule type" value="Genomic_DNA"/>
</dbReference>
<feature type="region of interest" description="Disordered" evidence="1">
    <location>
        <begin position="163"/>
        <end position="266"/>
    </location>
</feature>
<feature type="compositionally biased region" description="Polar residues" evidence="1">
    <location>
        <begin position="187"/>
        <end position="204"/>
    </location>
</feature>
<comment type="caution">
    <text evidence="2">The sequence shown here is derived from an EMBL/GenBank/DDBJ whole genome shotgun (WGS) entry which is preliminary data.</text>
</comment>
<protein>
    <submittedName>
        <fullName evidence="2">Uncharacterized protein</fullName>
    </submittedName>
</protein>
<feature type="compositionally biased region" description="Low complexity" evidence="1">
    <location>
        <begin position="102"/>
        <end position="115"/>
    </location>
</feature>
<feature type="region of interest" description="Disordered" evidence="1">
    <location>
        <begin position="95"/>
        <end position="148"/>
    </location>
</feature>
<feature type="compositionally biased region" description="Pro residues" evidence="1">
    <location>
        <begin position="126"/>
        <end position="145"/>
    </location>
</feature>
<reference evidence="2 3" key="1">
    <citation type="journal article" date="2023" name="Plants (Basel)">
        <title>Bridging the Gap: Combining Genomics and Transcriptomics Approaches to Understand Stylosanthes scabra, an Orphan Legume from the Brazilian Caatinga.</title>
        <authorList>
            <person name="Ferreira-Neto J.R.C."/>
            <person name="da Silva M.D."/>
            <person name="Binneck E."/>
            <person name="de Melo N.F."/>
            <person name="da Silva R.H."/>
            <person name="de Melo A.L.T.M."/>
            <person name="Pandolfi V."/>
            <person name="Bustamante F.O."/>
            <person name="Brasileiro-Vidal A.C."/>
            <person name="Benko-Iseppon A.M."/>
        </authorList>
    </citation>
    <scope>NUCLEOTIDE SEQUENCE [LARGE SCALE GENOMIC DNA]</scope>
    <source>
        <tissue evidence="2">Leaves</tissue>
    </source>
</reference>
<evidence type="ECO:0000313" key="2">
    <source>
        <dbReference type="EMBL" id="MED6194234.1"/>
    </source>
</evidence>
<evidence type="ECO:0000313" key="3">
    <source>
        <dbReference type="Proteomes" id="UP001341840"/>
    </source>
</evidence>
<proteinExistence type="predicted"/>
<keyword evidence="3" id="KW-1185">Reference proteome</keyword>
<organism evidence="2 3">
    <name type="scientific">Stylosanthes scabra</name>
    <dbReference type="NCBI Taxonomy" id="79078"/>
    <lineage>
        <taxon>Eukaryota</taxon>
        <taxon>Viridiplantae</taxon>
        <taxon>Streptophyta</taxon>
        <taxon>Embryophyta</taxon>
        <taxon>Tracheophyta</taxon>
        <taxon>Spermatophyta</taxon>
        <taxon>Magnoliopsida</taxon>
        <taxon>eudicotyledons</taxon>
        <taxon>Gunneridae</taxon>
        <taxon>Pentapetalae</taxon>
        <taxon>rosids</taxon>
        <taxon>fabids</taxon>
        <taxon>Fabales</taxon>
        <taxon>Fabaceae</taxon>
        <taxon>Papilionoideae</taxon>
        <taxon>50 kb inversion clade</taxon>
        <taxon>dalbergioids sensu lato</taxon>
        <taxon>Dalbergieae</taxon>
        <taxon>Pterocarpus clade</taxon>
        <taxon>Stylosanthes</taxon>
    </lineage>
</organism>
<gene>
    <name evidence="2" type="ORF">PIB30_026494</name>
</gene>
<sequence length="266" mass="28402">MVYGLNRFAPLKWTGLAPTKYRSYQTGVKVRPVGSTKSRRPKANPATLTIRLTCLGYIYATCSGLGTWDALDWVHDIRQKTPSLYLSITMRPVAPRPPRPAGSPSSSASSGSSGSVHRERECSPHTPLPPPIPMPIHGPMHPPPRTHMMDARRYHNLFSRCRVAPLTPPPSDYEPSNEGDGDDPEDSQTASNASLSSRDVSSAGASHGSERESTSFSSGPSEHFLLGSSSGGSSVGSCSVMSGSTSDASSDDDLVNRYFAGTFPPP</sequence>
<accession>A0ABU6X9L0</accession>
<feature type="compositionally biased region" description="Acidic residues" evidence="1">
    <location>
        <begin position="175"/>
        <end position="186"/>
    </location>
</feature>
<name>A0ABU6X9L0_9FABA</name>
<feature type="compositionally biased region" description="Low complexity" evidence="1">
    <location>
        <begin position="235"/>
        <end position="248"/>
    </location>
</feature>
<dbReference type="Proteomes" id="UP001341840">
    <property type="component" value="Unassembled WGS sequence"/>
</dbReference>
<evidence type="ECO:0000256" key="1">
    <source>
        <dbReference type="SAM" id="MobiDB-lite"/>
    </source>
</evidence>